<name>A0A7S1F565_NOCSC</name>
<dbReference type="NCBIfam" id="TIGR00756">
    <property type="entry name" value="PPR"/>
    <property type="match status" value="1"/>
</dbReference>
<organism evidence="3">
    <name type="scientific">Noctiluca scintillans</name>
    <name type="common">Sea sparkle</name>
    <name type="synonym">Red tide dinoflagellate</name>
    <dbReference type="NCBI Taxonomy" id="2966"/>
    <lineage>
        <taxon>Eukaryota</taxon>
        <taxon>Sar</taxon>
        <taxon>Alveolata</taxon>
        <taxon>Dinophyceae</taxon>
        <taxon>Noctilucales</taxon>
        <taxon>Noctilucaceae</taxon>
        <taxon>Noctiluca</taxon>
    </lineage>
</organism>
<feature type="repeat" description="PPR" evidence="2">
    <location>
        <begin position="172"/>
        <end position="206"/>
    </location>
</feature>
<evidence type="ECO:0000256" key="1">
    <source>
        <dbReference type="ARBA" id="ARBA00022737"/>
    </source>
</evidence>
<dbReference type="InterPro" id="IPR011990">
    <property type="entry name" value="TPR-like_helical_dom_sf"/>
</dbReference>
<dbReference type="PANTHER" id="PTHR47447">
    <property type="entry name" value="OS03G0856100 PROTEIN"/>
    <property type="match status" value="1"/>
</dbReference>
<evidence type="ECO:0000313" key="3">
    <source>
        <dbReference type="EMBL" id="CAD8845127.1"/>
    </source>
</evidence>
<accession>A0A7S1F565</accession>
<sequence>MRLQLVGFGGGGLVSEVPCHSVRLFSTLDLTVVQRLCKGPSLQEAWQAAEGFFSANAPGDALELLVGASAVEGDLSRTRRLCLRLLALEEAGEAKVNPSVWRALVGVHARSGDVDGAFSILGHLEKLSVEDAALIPCEVFEALLHGLVEGGRVRTAFEVFQRMRTQSLVEPSVHIYTTMLRACGAARNPGRAQTLFQDLESLGATPAARAAYVVALASRPHSAWMAFKSFQESMKCGDPLRPDVCNALGEACAQGGFAEEAKRLIRRMHMASVRPDTALQCSLIGAFGKAAETDEAERTRLLTHAWHVIRDAKVNGAVHPRLLHVLLKGYCSSGLAAHAVKLLGLFPKFGCPPDAEGYHIVLEVLTDSPASFRSLWKELHASSVKPSPPMLERALRVALAVRDAGWAHSVLQDMYALRAPLSRELAERLRALQNRDLRQLLDTFEKLLPWIEDEA</sequence>
<dbReference type="EMBL" id="HBFQ01027584">
    <property type="protein sequence ID" value="CAD8845127.1"/>
    <property type="molecule type" value="Transcribed_RNA"/>
</dbReference>
<evidence type="ECO:0008006" key="4">
    <source>
        <dbReference type="Google" id="ProtNLM"/>
    </source>
</evidence>
<dbReference type="Gene3D" id="1.25.40.10">
    <property type="entry name" value="Tetratricopeptide repeat domain"/>
    <property type="match status" value="2"/>
</dbReference>
<protein>
    <recommendedName>
        <fullName evidence="4">Pentacotripeptide-repeat region of PRORP domain-containing protein</fullName>
    </recommendedName>
</protein>
<evidence type="ECO:0000256" key="2">
    <source>
        <dbReference type="PROSITE-ProRule" id="PRU00708"/>
    </source>
</evidence>
<dbReference type="InterPro" id="IPR002885">
    <property type="entry name" value="PPR_rpt"/>
</dbReference>
<dbReference type="AlphaFoldDB" id="A0A7S1F565"/>
<dbReference type="PROSITE" id="PS51375">
    <property type="entry name" value="PPR"/>
    <property type="match status" value="1"/>
</dbReference>
<dbReference type="Pfam" id="PF13812">
    <property type="entry name" value="PPR_3"/>
    <property type="match status" value="1"/>
</dbReference>
<reference evidence="3" key="1">
    <citation type="submission" date="2021-01" db="EMBL/GenBank/DDBJ databases">
        <authorList>
            <person name="Corre E."/>
            <person name="Pelletier E."/>
            <person name="Niang G."/>
            <person name="Scheremetjew M."/>
            <person name="Finn R."/>
            <person name="Kale V."/>
            <person name="Holt S."/>
            <person name="Cochrane G."/>
            <person name="Meng A."/>
            <person name="Brown T."/>
            <person name="Cohen L."/>
        </authorList>
    </citation>
    <scope>NUCLEOTIDE SEQUENCE</scope>
</reference>
<keyword evidence="1" id="KW-0677">Repeat</keyword>
<proteinExistence type="predicted"/>
<dbReference type="Pfam" id="PF01535">
    <property type="entry name" value="PPR"/>
    <property type="match status" value="3"/>
</dbReference>
<gene>
    <name evidence="3" type="ORF">NSCI0253_LOCUS19477</name>
</gene>
<dbReference type="PANTHER" id="PTHR47447:SF17">
    <property type="entry name" value="OS12G0638900 PROTEIN"/>
    <property type="match status" value="1"/>
</dbReference>